<dbReference type="InterPro" id="IPR027815">
    <property type="entry name" value="CSC1/OSCA1-like_cyt"/>
</dbReference>
<name>A0A2D3UW81_9PEZI</name>
<keyword evidence="5 8" id="KW-1133">Transmembrane helix</keyword>
<dbReference type="InterPro" id="IPR045122">
    <property type="entry name" value="Csc1-like"/>
</dbReference>
<feature type="transmembrane region" description="Helical" evidence="8">
    <location>
        <begin position="26"/>
        <end position="47"/>
    </location>
</feature>
<feature type="transmembrane region" description="Helical" evidence="8">
    <location>
        <begin position="383"/>
        <end position="410"/>
    </location>
</feature>
<feature type="transmembrane region" description="Helical" evidence="8">
    <location>
        <begin position="111"/>
        <end position="129"/>
    </location>
</feature>
<feature type="transmembrane region" description="Helical" evidence="8">
    <location>
        <begin position="514"/>
        <end position="530"/>
    </location>
</feature>
<evidence type="ECO:0000256" key="3">
    <source>
        <dbReference type="ARBA" id="ARBA00022448"/>
    </source>
</evidence>
<gene>
    <name evidence="12" type="ORF">RCC_02290</name>
</gene>
<feature type="transmembrane region" description="Helical" evidence="8">
    <location>
        <begin position="430"/>
        <end position="450"/>
    </location>
</feature>
<feature type="region of interest" description="Disordered" evidence="7">
    <location>
        <begin position="831"/>
        <end position="934"/>
    </location>
</feature>
<evidence type="ECO:0000256" key="6">
    <source>
        <dbReference type="ARBA" id="ARBA00023136"/>
    </source>
</evidence>
<proteinExistence type="inferred from homology"/>
<comment type="subcellular location">
    <subcellularLocation>
        <location evidence="1">Membrane</location>
        <topology evidence="1">Multi-pass membrane protein</topology>
    </subcellularLocation>
</comment>
<protein>
    <submittedName>
        <fullName evidence="12">Related to RSN1 Overexpression rescues sro7/sop1 in NaCl</fullName>
    </submittedName>
</protein>
<evidence type="ECO:0000259" key="11">
    <source>
        <dbReference type="Pfam" id="PF14703"/>
    </source>
</evidence>
<keyword evidence="6 8" id="KW-0472">Membrane</keyword>
<evidence type="ECO:0000313" key="12">
    <source>
        <dbReference type="EMBL" id="CZT16447.1"/>
    </source>
</evidence>
<keyword evidence="3" id="KW-0813">Transport</keyword>
<dbReference type="Pfam" id="PF02714">
    <property type="entry name" value="RSN1_7TM"/>
    <property type="match status" value="1"/>
</dbReference>
<evidence type="ECO:0000259" key="9">
    <source>
        <dbReference type="Pfam" id="PF02714"/>
    </source>
</evidence>
<dbReference type="EMBL" id="FJUY01000002">
    <property type="protein sequence ID" value="CZT16447.1"/>
    <property type="molecule type" value="Genomic_DNA"/>
</dbReference>
<dbReference type="PANTHER" id="PTHR13018">
    <property type="entry name" value="PROBABLE MEMBRANE PROTEIN DUF221-RELATED"/>
    <property type="match status" value="1"/>
</dbReference>
<evidence type="ECO:0000256" key="1">
    <source>
        <dbReference type="ARBA" id="ARBA00004141"/>
    </source>
</evidence>
<dbReference type="GO" id="GO:0005227">
    <property type="term" value="F:calcium-activated cation channel activity"/>
    <property type="evidence" value="ECO:0007669"/>
    <property type="project" value="InterPro"/>
</dbReference>
<feature type="domain" description="CSC1/OSCA1-like N-terminal transmembrane" evidence="10">
    <location>
        <begin position="27"/>
        <end position="177"/>
    </location>
</feature>
<dbReference type="Pfam" id="PF13967">
    <property type="entry name" value="RSN1_TM"/>
    <property type="match status" value="1"/>
</dbReference>
<evidence type="ECO:0000259" key="10">
    <source>
        <dbReference type="Pfam" id="PF13967"/>
    </source>
</evidence>
<organism evidence="12 13">
    <name type="scientific">Ramularia collo-cygni</name>
    <dbReference type="NCBI Taxonomy" id="112498"/>
    <lineage>
        <taxon>Eukaryota</taxon>
        <taxon>Fungi</taxon>
        <taxon>Dikarya</taxon>
        <taxon>Ascomycota</taxon>
        <taxon>Pezizomycotina</taxon>
        <taxon>Dothideomycetes</taxon>
        <taxon>Dothideomycetidae</taxon>
        <taxon>Mycosphaerellales</taxon>
        <taxon>Mycosphaerellaceae</taxon>
        <taxon>Ramularia</taxon>
    </lineage>
</organism>
<dbReference type="AlphaFoldDB" id="A0A2D3UW81"/>
<dbReference type="Pfam" id="PF14703">
    <property type="entry name" value="PHM7_cyt"/>
    <property type="match status" value="1"/>
</dbReference>
<accession>A0A2D3UW81</accession>
<keyword evidence="4 8" id="KW-0812">Transmembrane</keyword>
<feature type="compositionally biased region" description="Polar residues" evidence="7">
    <location>
        <begin position="850"/>
        <end position="881"/>
    </location>
</feature>
<comment type="similarity">
    <text evidence="2">Belongs to the CSC1 (TC 1.A.17) family.</text>
</comment>
<keyword evidence="13" id="KW-1185">Reference proteome</keyword>
<reference evidence="12 13" key="1">
    <citation type="submission" date="2016-03" db="EMBL/GenBank/DDBJ databases">
        <authorList>
            <person name="Ploux O."/>
        </authorList>
    </citation>
    <scope>NUCLEOTIDE SEQUENCE [LARGE SCALE GENOMIC DNA]</scope>
    <source>
        <strain evidence="12 13">URUG2</strain>
    </source>
</reference>
<evidence type="ECO:0000256" key="8">
    <source>
        <dbReference type="SAM" id="Phobius"/>
    </source>
</evidence>
<dbReference type="InterPro" id="IPR003864">
    <property type="entry name" value="CSC1/OSCA1-like_7TM"/>
</dbReference>
<evidence type="ECO:0000256" key="2">
    <source>
        <dbReference type="ARBA" id="ARBA00007779"/>
    </source>
</evidence>
<feature type="compositionally biased region" description="Basic and acidic residues" evidence="7">
    <location>
        <begin position="886"/>
        <end position="900"/>
    </location>
</feature>
<sequence>MSGSESAGKQFLDTIGSGYNVDGKSALAGLVTSVVLTIVIALLFCFLRPYNSVVYAPRAKYADNKHAPPPVAKGLLGWIPPLIKTKEKDLVEKVGLDAAVFMRVCRMLRNIFTILAVIGCGILIPNNLVGAKKSGVSHVGFFTRLTPIYLYSAPQSLWAYVIVAWLYNSVIMYFLWANYRQVSRLRREYFDSPDFQRSLHARTLMLTDIPKELRSDEGIARIIDEVKVAQDHPRTAIARNLRDLPDLIEDYTETVKELEEHLAKYLKNPDRLPPNRPTCKVHKNDKAYGAQAKGQRVDAIEYLTGRIKELEYQIKEVRQAVDKRDALSYGFASYESIPVAHSMAYAARNKTPHGAAIQLAPKPNDLVWKNLKMSRSQRRRQNLINSFWIAVLTLAWTVPNLLIAVFLSNLSNLAKLWPAFNQNYLANPTWWAIVQGVLAPALTMAFYFYLPAIFRKLCIKAGDTTKSSRERHVARSLYSFFFLNNLLIFSLFSTVWAWVVELINGKNFADSEPLLLLLNGFCKVSTYWICWMLQRNLGAAVDLSQLFTLIWGSYSRRFLSPTPRSLIELSAPQAMDYAGYYNYFLFYATVALTFATIQPLILPVTAFYFWMDSFMKKYLILYVFITKYESGGMFWRSIFNRILFMTVFGNVIVALVIGANALGFFDVHWPKLAALVPLPVMVIAFKIYCRRTFDNEIHYYHMGRKMQDAEIHAGNELKKSSKGDKMAKRFGHPALYRPLITPMVSSKSQHLLRSIYTGRTSLDDTATVAGYSDVYMDEMDARKPGKGKSSQNEPFELVDEHNMDFENYKNRPEFRDEAGGDGELYGHAGDFVRPGTPSTTITGFSRAGTFDSSISGHSRDNSGSSLYHSRNHSRNISQQDTAYIRSRSESRESERTKIGGDGETFYPRGYHQPAPSQLREQSPAGEIRPSHPLRQESRDMLVGGAAGMGSSTPAVLTPGGYGPVRYGTPDAGYGSDGDQISYDYIRRGRNYPNV</sequence>
<feature type="domain" description="CSC1/OSCA1-like cytosolic" evidence="11">
    <location>
        <begin position="201"/>
        <end position="370"/>
    </location>
</feature>
<feature type="transmembrane region" description="Helical" evidence="8">
    <location>
        <begin position="584"/>
        <end position="610"/>
    </location>
</feature>
<evidence type="ECO:0000313" key="13">
    <source>
        <dbReference type="Proteomes" id="UP000225277"/>
    </source>
</evidence>
<feature type="domain" description="CSC1/OSCA1-like 7TM region" evidence="9">
    <location>
        <begin position="382"/>
        <end position="656"/>
    </location>
</feature>
<dbReference type="PANTHER" id="PTHR13018:SF149">
    <property type="entry name" value="DOMAIN PROTEIN, PUTATIVE (AFU_ORTHOLOGUE AFUA_3G11660)-RELATED"/>
    <property type="match status" value="1"/>
</dbReference>
<feature type="transmembrane region" description="Helical" evidence="8">
    <location>
        <begin position="157"/>
        <end position="177"/>
    </location>
</feature>
<dbReference type="GO" id="GO:0005886">
    <property type="term" value="C:plasma membrane"/>
    <property type="evidence" value="ECO:0007669"/>
    <property type="project" value="TreeGrafter"/>
</dbReference>
<feature type="transmembrane region" description="Helical" evidence="8">
    <location>
        <begin position="477"/>
        <end position="499"/>
    </location>
</feature>
<dbReference type="GeneID" id="35597510"/>
<dbReference type="RefSeq" id="XP_023623340.1">
    <property type="nucleotide sequence ID" value="XM_023767572.1"/>
</dbReference>
<feature type="transmembrane region" description="Helical" evidence="8">
    <location>
        <begin position="642"/>
        <end position="665"/>
    </location>
</feature>
<dbReference type="Proteomes" id="UP000225277">
    <property type="component" value="Unassembled WGS sequence"/>
</dbReference>
<evidence type="ECO:0000256" key="4">
    <source>
        <dbReference type="ARBA" id="ARBA00022692"/>
    </source>
</evidence>
<evidence type="ECO:0000256" key="5">
    <source>
        <dbReference type="ARBA" id="ARBA00022989"/>
    </source>
</evidence>
<evidence type="ECO:0000256" key="7">
    <source>
        <dbReference type="SAM" id="MobiDB-lite"/>
    </source>
</evidence>
<dbReference type="InterPro" id="IPR032880">
    <property type="entry name" value="CSC1/OSCA1-like_N"/>
</dbReference>
<dbReference type="OrthoDB" id="2150324at2759"/>